<evidence type="ECO:0000313" key="2">
    <source>
        <dbReference type="Proteomes" id="UP000288805"/>
    </source>
</evidence>
<sequence>MARSLAASFQWKLNSTLPQDIEILLDVKGQMVSLISKLNEVEYYVDDFIAQVYGRNQQDQKEMIAKFRRKLENINSGIMNIMLGRHLKMFRPINGGGVRVPEGISRLKSLQTLEGIYTGGSSSKELDDYASDLYASIMKMTGLLTFSPRVERILSNFKSSFWFADSLFPSESFSPPSLLQTLKLEGRLIESPAWLGSMENLTKLPMVSSHLSEN</sequence>
<comment type="caution">
    <text evidence="1">The sequence shown here is derived from an EMBL/GenBank/DDBJ whole genome shotgun (WGS) entry which is preliminary data.</text>
</comment>
<protein>
    <recommendedName>
        <fullName evidence="3">Rx N-terminal domain-containing protein</fullName>
    </recommendedName>
</protein>
<evidence type="ECO:0000313" key="1">
    <source>
        <dbReference type="EMBL" id="RVX08791.1"/>
    </source>
</evidence>
<proteinExistence type="predicted"/>
<gene>
    <name evidence="1" type="ORF">CK203_011047</name>
</gene>
<dbReference type="EMBL" id="QGNW01000040">
    <property type="protein sequence ID" value="RVX08791.1"/>
    <property type="molecule type" value="Genomic_DNA"/>
</dbReference>
<dbReference type="AlphaFoldDB" id="A0A438JIK9"/>
<dbReference type="Proteomes" id="UP000288805">
    <property type="component" value="Unassembled WGS sequence"/>
</dbReference>
<organism evidence="1 2">
    <name type="scientific">Vitis vinifera</name>
    <name type="common">Grape</name>
    <dbReference type="NCBI Taxonomy" id="29760"/>
    <lineage>
        <taxon>Eukaryota</taxon>
        <taxon>Viridiplantae</taxon>
        <taxon>Streptophyta</taxon>
        <taxon>Embryophyta</taxon>
        <taxon>Tracheophyta</taxon>
        <taxon>Spermatophyta</taxon>
        <taxon>Magnoliopsida</taxon>
        <taxon>eudicotyledons</taxon>
        <taxon>Gunneridae</taxon>
        <taxon>Pentapetalae</taxon>
        <taxon>rosids</taxon>
        <taxon>Vitales</taxon>
        <taxon>Vitaceae</taxon>
        <taxon>Viteae</taxon>
        <taxon>Vitis</taxon>
    </lineage>
</organism>
<name>A0A438JIK9_VITVI</name>
<evidence type="ECO:0008006" key="3">
    <source>
        <dbReference type="Google" id="ProtNLM"/>
    </source>
</evidence>
<reference evidence="1 2" key="1">
    <citation type="journal article" date="2018" name="PLoS Genet.">
        <title>Population sequencing reveals clonal diversity and ancestral inbreeding in the grapevine cultivar Chardonnay.</title>
        <authorList>
            <person name="Roach M.J."/>
            <person name="Johnson D.L."/>
            <person name="Bohlmann J."/>
            <person name="van Vuuren H.J."/>
            <person name="Jones S.J."/>
            <person name="Pretorius I.S."/>
            <person name="Schmidt S.A."/>
            <person name="Borneman A.R."/>
        </authorList>
    </citation>
    <scope>NUCLEOTIDE SEQUENCE [LARGE SCALE GENOMIC DNA]</scope>
    <source>
        <strain evidence="2">cv. Chardonnay</strain>
        <tissue evidence="1">Leaf</tissue>
    </source>
</reference>
<accession>A0A438JIK9</accession>